<dbReference type="AlphaFoldDB" id="A0A0S7BYT1"/>
<dbReference type="EMBL" id="DF968181">
    <property type="protein sequence ID" value="GAP41571.1"/>
    <property type="molecule type" value="Genomic_DNA"/>
</dbReference>
<evidence type="ECO:0000313" key="2">
    <source>
        <dbReference type="Proteomes" id="UP000053370"/>
    </source>
</evidence>
<sequence>MDWMKPSFKNHAEAEPVIESLVGRNQSPSTCGKRLLHRADALLALTDREKIAAFYSIINRIDQMINSLKIEIVYKYTC</sequence>
<name>A0A0S7BYT1_9CHLR</name>
<proteinExistence type="predicted"/>
<reference evidence="1" key="1">
    <citation type="journal article" date="2015" name="Genome Announc.">
        <title>Draft Genome Sequence of Anaerolineae Strain TC1, a Novel Isolate from a Methanogenic Wastewater Treatment System.</title>
        <authorList>
            <person name="Matsuura N."/>
            <person name="Tourlousse D.M."/>
            <person name="Sun L."/>
            <person name="Toyonaga M."/>
            <person name="Kuroda K."/>
            <person name="Ohashi A."/>
            <person name="Cruz R."/>
            <person name="Yamaguchi T."/>
            <person name="Sekiguchi Y."/>
        </authorList>
    </citation>
    <scope>NUCLEOTIDE SEQUENCE [LARGE SCALE GENOMIC DNA]</scope>
    <source>
        <strain evidence="1">TC1</strain>
    </source>
</reference>
<evidence type="ECO:0000313" key="1">
    <source>
        <dbReference type="EMBL" id="GAP41571.1"/>
    </source>
</evidence>
<gene>
    <name evidence="1" type="ORF">ATC1_131563</name>
</gene>
<organism evidence="1">
    <name type="scientific">Flexilinea flocculi</name>
    <dbReference type="NCBI Taxonomy" id="1678840"/>
    <lineage>
        <taxon>Bacteria</taxon>
        <taxon>Bacillati</taxon>
        <taxon>Chloroflexota</taxon>
        <taxon>Anaerolineae</taxon>
        <taxon>Anaerolineales</taxon>
        <taxon>Anaerolineaceae</taxon>
        <taxon>Flexilinea</taxon>
    </lineage>
</organism>
<dbReference type="STRING" id="1678840.ATC1_131563"/>
<keyword evidence="2" id="KW-1185">Reference proteome</keyword>
<dbReference type="Proteomes" id="UP000053370">
    <property type="component" value="Unassembled WGS sequence"/>
</dbReference>
<accession>A0A0S7BYT1</accession>
<protein>
    <submittedName>
        <fullName evidence="1">Uncharacterized protein</fullName>
    </submittedName>
</protein>